<evidence type="ECO:0000313" key="1">
    <source>
        <dbReference type="EMBL" id="TFK76058.1"/>
    </source>
</evidence>
<reference evidence="1 2" key="1">
    <citation type="journal article" date="2019" name="Nat. Ecol. Evol.">
        <title>Megaphylogeny resolves global patterns of mushroom evolution.</title>
        <authorList>
            <person name="Varga T."/>
            <person name="Krizsan K."/>
            <person name="Foldi C."/>
            <person name="Dima B."/>
            <person name="Sanchez-Garcia M."/>
            <person name="Sanchez-Ramirez S."/>
            <person name="Szollosi G.J."/>
            <person name="Szarkandi J.G."/>
            <person name="Papp V."/>
            <person name="Albert L."/>
            <person name="Andreopoulos W."/>
            <person name="Angelini C."/>
            <person name="Antonin V."/>
            <person name="Barry K.W."/>
            <person name="Bougher N.L."/>
            <person name="Buchanan P."/>
            <person name="Buyck B."/>
            <person name="Bense V."/>
            <person name="Catcheside P."/>
            <person name="Chovatia M."/>
            <person name="Cooper J."/>
            <person name="Damon W."/>
            <person name="Desjardin D."/>
            <person name="Finy P."/>
            <person name="Geml J."/>
            <person name="Haridas S."/>
            <person name="Hughes K."/>
            <person name="Justo A."/>
            <person name="Karasinski D."/>
            <person name="Kautmanova I."/>
            <person name="Kiss B."/>
            <person name="Kocsube S."/>
            <person name="Kotiranta H."/>
            <person name="LaButti K.M."/>
            <person name="Lechner B.E."/>
            <person name="Liimatainen K."/>
            <person name="Lipzen A."/>
            <person name="Lukacs Z."/>
            <person name="Mihaltcheva S."/>
            <person name="Morgado L.N."/>
            <person name="Niskanen T."/>
            <person name="Noordeloos M.E."/>
            <person name="Ohm R.A."/>
            <person name="Ortiz-Santana B."/>
            <person name="Ovrebo C."/>
            <person name="Racz N."/>
            <person name="Riley R."/>
            <person name="Savchenko A."/>
            <person name="Shiryaev A."/>
            <person name="Soop K."/>
            <person name="Spirin V."/>
            <person name="Szebenyi C."/>
            <person name="Tomsovsky M."/>
            <person name="Tulloss R.E."/>
            <person name="Uehling J."/>
            <person name="Grigoriev I.V."/>
            <person name="Vagvolgyi C."/>
            <person name="Papp T."/>
            <person name="Martin F.M."/>
            <person name="Miettinen O."/>
            <person name="Hibbett D.S."/>
            <person name="Nagy L.G."/>
        </authorList>
    </citation>
    <scope>NUCLEOTIDE SEQUENCE [LARGE SCALE GENOMIC DNA]</scope>
    <source>
        <strain evidence="1 2">NL-1719</strain>
    </source>
</reference>
<dbReference type="EMBL" id="ML208261">
    <property type="protein sequence ID" value="TFK76058.1"/>
    <property type="molecule type" value="Genomic_DNA"/>
</dbReference>
<keyword evidence="2" id="KW-1185">Reference proteome</keyword>
<evidence type="ECO:0000313" key="2">
    <source>
        <dbReference type="Proteomes" id="UP000308600"/>
    </source>
</evidence>
<sequence length="1125" mass="128803">MLGLPEDALPEGSGPLFAYIDAPEPLPPAEPEPPLAPPPPPPRCDLRGLFKTFPNPFRTTRSYKGRPTGVPDRDTRFERFLSDTIHLCRDRRKKANPKPQPPREVNEIIHPYPNLSTLLFSNWSMSSGKKTKQDRNVLMNDVLFHKDFRLEDIRGVNLDALDKETVGYYNKEVQDECRQRGWKKSTVYIKIPTGLDAEENPSPEGGDQDTDSSSQGQIHRFPVPDFCHRSLVSVIKEACSGSNSKDFHWHPYEEHWSPPWDSATTERVHGELYSSSAFLEADRELHTSPLEPGCDLPRCVAALMIYSDATQVAQFGQASVWPVYAYFGNQSKYERGRPSTRMAYNVAFLPSLPDGVADFIYNATGKHATASLLTHCRRELYHACFRALYGGDFLHAYEHGIPMDCSDGIRRRMFPRIFIHSADYKEKVLIVTIKDFGSCACPRCKVPTKDFWKAGMASDMKARMELARRDDEERRQKVKDALELIYEKGYVVNGDRVDKHLKDESLIPIKNAYSNRVFLDRGLDVFNIAAIDLMHEVELGVWKMLLQHLVRVLYCQGTKTVQLFNARFRKITPFGVDGIRRFKANVSDLKKLAARDYEDILQCIIPCIEGLLPQPFNETVLDLLYTMAYFHSLAKLRMHTDSSLRVLRQVITSLCNALRYFAYETCKNFKTVETDKEYQARQRQTATYNVKNGKSVAVNGKRAKNFSLLTVKFHVLPDYTDHIIRFGTTDCYTTRRGETRHRLIKGYYQRTNKNNPIPQIVRLDNLSAIHAHMKNELEARERILEAGQPSLPPIKEDEETNQETSIDCLKQRYVMASSRKNGAILPLWLQQRRGDPAVKDFIPHLKAYLLAQHKATLSPQYAAVPDAAHLASMRIKDHTIYAHATASFHYTAYDLRREQDRINTNKDVEGEALRCDVILPSIDDADHPYSYARVLGIYHADIYFKDLVQPKRMDFLWVRRFQREQAHPSGPSHLRLDRLAFVPESDPAAFDFLHPSAVIRACHLIPVFEESRTIELLGPSLARHTQGDWASYYINRFADRDMMMRYLGLGVGHCHPASFPREDGKLLMLPTDGPNYPVTNEQDVVSEIELPPDEVTEWFMAQVDGAESDCDSEDEDHHSEEEFIP</sequence>
<accession>A0ACD3BCJ5</accession>
<gene>
    <name evidence="1" type="ORF">BDN72DRAFT_930755</name>
</gene>
<name>A0ACD3BCJ5_9AGAR</name>
<protein>
    <submittedName>
        <fullName evidence="1">Uncharacterized protein</fullName>
    </submittedName>
</protein>
<dbReference type="Proteomes" id="UP000308600">
    <property type="component" value="Unassembled WGS sequence"/>
</dbReference>
<proteinExistence type="predicted"/>
<organism evidence="1 2">
    <name type="scientific">Pluteus cervinus</name>
    <dbReference type="NCBI Taxonomy" id="181527"/>
    <lineage>
        <taxon>Eukaryota</taxon>
        <taxon>Fungi</taxon>
        <taxon>Dikarya</taxon>
        <taxon>Basidiomycota</taxon>
        <taxon>Agaricomycotina</taxon>
        <taxon>Agaricomycetes</taxon>
        <taxon>Agaricomycetidae</taxon>
        <taxon>Agaricales</taxon>
        <taxon>Pluteineae</taxon>
        <taxon>Pluteaceae</taxon>
        <taxon>Pluteus</taxon>
    </lineage>
</organism>